<evidence type="ECO:0000313" key="2">
    <source>
        <dbReference type="Proteomes" id="UP000092460"/>
    </source>
</evidence>
<evidence type="ECO:0000313" key="1">
    <source>
        <dbReference type="EnsemblMetazoa" id="GPPI006211-PA"/>
    </source>
</evidence>
<dbReference type="EMBL" id="JXJN01002568">
    <property type="status" value="NOT_ANNOTATED_CDS"/>
    <property type="molecule type" value="Genomic_DNA"/>
</dbReference>
<accession>A0A1B0ART8</accession>
<dbReference type="EnsemblMetazoa" id="GPPI006211-RA">
    <property type="protein sequence ID" value="GPPI006211-PA"/>
    <property type="gene ID" value="GPPI006211"/>
</dbReference>
<reference evidence="2" key="1">
    <citation type="submission" date="2015-01" db="EMBL/GenBank/DDBJ databases">
        <authorList>
            <person name="Aksoy S."/>
            <person name="Warren W."/>
            <person name="Wilson R.K."/>
        </authorList>
    </citation>
    <scope>NUCLEOTIDE SEQUENCE [LARGE SCALE GENOMIC DNA]</scope>
    <source>
        <strain evidence="2">IAEA</strain>
    </source>
</reference>
<keyword evidence="2" id="KW-1185">Reference proteome</keyword>
<dbReference type="VEuPathDB" id="VectorBase:GPPI006211"/>
<protein>
    <submittedName>
        <fullName evidence="1">Uncharacterized protein</fullName>
    </submittedName>
</protein>
<proteinExistence type="predicted"/>
<sequence length="127" mass="14599">MTEIFATQRKKNTFCSYSSAGKKMTFVKYFSDEDIYKIFDIRNTIQGTLNIFVAVGYATPLVMYYTFRIIELTLIPNGKIPVYVSKRVQIETSKQKLDLCTGIHAAQNKCFRRSAEDILYLTLVVSL</sequence>
<reference evidence="1" key="2">
    <citation type="submission" date="2020-05" db="UniProtKB">
        <authorList>
            <consortium name="EnsemblMetazoa"/>
        </authorList>
    </citation>
    <scope>IDENTIFICATION</scope>
    <source>
        <strain evidence="1">IAEA</strain>
    </source>
</reference>
<organism evidence="1 2">
    <name type="scientific">Glossina palpalis gambiensis</name>
    <dbReference type="NCBI Taxonomy" id="67801"/>
    <lineage>
        <taxon>Eukaryota</taxon>
        <taxon>Metazoa</taxon>
        <taxon>Ecdysozoa</taxon>
        <taxon>Arthropoda</taxon>
        <taxon>Hexapoda</taxon>
        <taxon>Insecta</taxon>
        <taxon>Pterygota</taxon>
        <taxon>Neoptera</taxon>
        <taxon>Endopterygota</taxon>
        <taxon>Diptera</taxon>
        <taxon>Brachycera</taxon>
        <taxon>Muscomorpha</taxon>
        <taxon>Hippoboscoidea</taxon>
        <taxon>Glossinidae</taxon>
        <taxon>Glossina</taxon>
    </lineage>
</organism>
<name>A0A1B0ART8_9MUSC</name>
<dbReference type="AlphaFoldDB" id="A0A1B0ART8"/>
<dbReference type="Proteomes" id="UP000092460">
    <property type="component" value="Unassembled WGS sequence"/>
</dbReference>